<reference evidence="3" key="1">
    <citation type="submission" date="2019-11" db="EMBL/GenBank/DDBJ databases">
        <authorList>
            <person name="Kojima H."/>
        </authorList>
    </citation>
    <scope>NUCLEOTIDE SEQUENCE</scope>
    <source>
        <strain evidence="3">H1576</strain>
        <plasmid evidence="3">pSULFM1</plasmid>
    </source>
</reference>
<dbReference type="RefSeq" id="WP_207563232.1">
    <property type="nucleotide sequence ID" value="NZ_CP046073.1"/>
</dbReference>
<dbReference type="PRINTS" id="PR01270">
    <property type="entry name" value="HDASUPER"/>
</dbReference>
<sequence>MSSVAFIYDPIFLEHDTSLSHPENANRLRSILRAIEPLREHLLFLKPSPAPLDIVMQVHPNYHIELIEEKSLSQEAIDSDTQVSSESYEAALMAVGAGKLAIDKIVSGEIQSAFCAVRPPGHHATATQAMGFCLFNNIAITARYAQFMGYEEVMIIDFDVHHGNGTQEIFYDDSNVFYFSTHEYPAYPGSGYIDECGIDEGKGYTHNFPLHSYSGDDDILPIYEEDLLDDIESFQPDIILVSAGYDLHAADPLAQLQVSTEGIKKIVESIMHCSDVPKVFMLEGGYNLNALGESVFETLETMISS</sequence>
<dbReference type="PANTHER" id="PTHR10625:SF10">
    <property type="entry name" value="HISTONE DEACETYLASE HDAC1"/>
    <property type="match status" value="1"/>
</dbReference>
<dbReference type="Gene3D" id="3.40.800.20">
    <property type="entry name" value="Histone deacetylase domain"/>
    <property type="match status" value="1"/>
</dbReference>
<keyword evidence="4" id="KW-1185">Reference proteome</keyword>
<dbReference type="InterPro" id="IPR000286">
    <property type="entry name" value="HDACs"/>
</dbReference>
<accession>A0A975B2V0</accession>
<evidence type="ECO:0000259" key="2">
    <source>
        <dbReference type="Pfam" id="PF00850"/>
    </source>
</evidence>
<dbReference type="CDD" id="cd09992">
    <property type="entry name" value="HDAC_classII"/>
    <property type="match status" value="1"/>
</dbReference>
<organism evidence="3 4">
    <name type="scientific">Sulfurimonas aquatica</name>
    <dbReference type="NCBI Taxonomy" id="2672570"/>
    <lineage>
        <taxon>Bacteria</taxon>
        <taxon>Pseudomonadati</taxon>
        <taxon>Campylobacterota</taxon>
        <taxon>Epsilonproteobacteria</taxon>
        <taxon>Campylobacterales</taxon>
        <taxon>Sulfurimonadaceae</taxon>
        <taxon>Sulfurimonas</taxon>
    </lineage>
</organism>
<dbReference type="GO" id="GO:0040029">
    <property type="term" value="P:epigenetic regulation of gene expression"/>
    <property type="evidence" value="ECO:0007669"/>
    <property type="project" value="TreeGrafter"/>
</dbReference>
<dbReference type="SUPFAM" id="SSF52768">
    <property type="entry name" value="Arginase/deacetylase"/>
    <property type="match status" value="1"/>
</dbReference>
<dbReference type="Pfam" id="PF00850">
    <property type="entry name" value="Hist_deacetyl"/>
    <property type="match status" value="1"/>
</dbReference>
<gene>
    <name evidence="3" type="ORF">GJV85_13600</name>
</gene>
<keyword evidence="3" id="KW-0614">Plasmid</keyword>
<evidence type="ECO:0000313" key="3">
    <source>
        <dbReference type="EMBL" id="QSZ43204.1"/>
    </source>
</evidence>
<evidence type="ECO:0000313" key="4">
    <source>
        <dbReference type="Proteomes" id="UP000671852"/>
    </source>
</evidence>
<dbReference type="InterPro" id="IPR037138">
    <property type="entry name" value="His_deacetylse_dom_sf"/>
</dbReference>
<reference evidence="3" key="2">
    <citation type="submission" date="2021-04" db="EMBL/GenBank/DDBJ databases">
        <title>Isolation and characterization of a novel species of the genus Sulfurimonas.</title>
        <authorList>
            <person name="Fukui M."/>
        </authorList>
    </citation>
    <scope>NUCLEOTIDE SEQUENCE</scope>
    <source>
        <strain evidence="3">H1576</strain>
        <plasmid evidence="3">pSULFM1</plasmid>
    </source>
</reference>
<evidence type="ECO:0000256" key="1">
    <source>
        <dbReference type="ARBA" id="ARBA00005947"/>
    </source>
</evidence>
<protein>
    <submittedName>
        <fullName evidence="3">Histone deacetylase</fullName>
    </submittedName>
</protein>
<dbReference type="InterPro" id="IPR023801">
    <property type="entry name" value="His_deacetylse_dom"/>
</dbReference>
<feature type="domain" description="Histone deacetylase" evidence="2">
    <location>
        <begin position="21"/>
        <end position="300"/>
    </location>
</feature>
<dbReference type="PANTHER" id="PTHR10625">
    <property type="entry name" value="HISTONE DEACETYLASE HDAC1-RELATED"/>
    <property type="match status" value="1"/>
</dbReference>
<dbReference type="KEGG" id="saqt:GJV85_13600"/>
<proteinExistence type="inferred from homology"/>
<dbReference type="InterPro" id="IPR023696">
    <property type="entry name" value="Ureohydrolase_dom_sf"/>
</dbReference>
<geneLocation type="plasmid" evidence="3 4">
    <name>pSULFM1</name>
</geneLocation>
<dbReference type="GO" id="GO:0004407">
    <property type="term" value="F:histone deacetylase activity"/>
    <property type="evidence" value="ECO:0007669"/>
    <property type="project" value="TreeGrafter"/>
</dbReference>
<dbReference type="AlphaFoldDB" id="A0A975B2V0"/>
<dbReference type="EMBL" id="CP046073">
    <property type="protein sequence ID" value="QSZ43204.1"/>
    <property type="molecule type" value="Genomic_DNA"/>
</dbReference>
<name>A0A975B2V0_9BACT</name>
<dbReference type="Proteomes" id="UP000671852">
    <property type="component" value="Plasmid pSULFM1"/>
</dbReference>
<comment type="similarity">
    <text evidence="1">Belongs to the histone deacetylase family.</text>
</comment>